<gene>
    <name evidence="2" type="ORF">ES288_D07G177700v1</name>
</gene>
<reference evidence="2 3" key="1">
    <citation type="submission" date="2019-06" db="EMBL/GenBank/DDBJ databases">
        <title>WGS assembly of Gossypium darwinii.</title>
        <authorList>
            <person name="Chen Z.J."/>
            <person name="Sreedasyam A."/>
            <person name="Ando A."/>
            <person name="Song Q."/>
            <person name="De L."/>
            <person name="Hulse-Kemp A."/>
            <person name="Ding M."/>
            <person name="Ye W."/>
            <person name="Kirkbride R."/>
            <person name="Jenkins J."/>
            <person name="Plott C."/>
            <person name="Lovell J."/>
            <person name="Lin Y.-M."/>
            <person name="Vaughn R."/>
            <person name="Liu B."/>
            <person name="Li W."/>
            <person name="Simpson S."/>
            <person name="Scheffler B."/>
            <person name="Saski C."/>
            <person name="Grover C."/>
            <person name="Hu G."/>
            <person name="Conover J."/>
            <person name="Carlson J."/>
            <person name="Shu S."/>
            <person name="Boston L."/>
            <person name="Williams M."/>
            <person name="Peterson D."/>
            <person name="Mcgee K."/>
            <person name="Jones D."/>
            <person name="Wendel J."/>
            <person name="Stelly D."/>
            <person name="Grimwood J."/>
            <person name="Schmutz J."/>
        </authorList>
    </citation>
    <scope>NUCLEOTIDE SEQUENCE [LARGE SCALE GENOMIC DNA]</scope>
    <source>
        <strain evidence="2">1808015.09</strain>
    </source>
</reference>
<dbReference type="Pfam" id="PF14392">
    <property type="entry name" value="zf-CCHC_4"/>
    <property type="match status" value="1"/>
</dbReference>
<protein>
    <recommendedName>
        <fullName evidence="1">Zinc knuckle CX2CX4HX4C domain-containing protein</fullName>
    </recommendedName>
</protein>
<dbReference type="Proteomes" id="UP000323506">
    <property type="component" value="Chromosome D07"/>
</dbReference>
<proteinExistence type="predicted"/>
<sequence>MRVRPDIQAPLKRRKKNLLSPGNSMYVRFCYEKSTLFCYLCGCLGHGDSFCPIQLTGDVTDSDMG</sequence>
<evidence type="ECO:0000259" key="1">
    <source>
        <dbReference type="Pfam" id="PF14392"/>
    </source>
</evidence>
<dbReference type="EMBL" id="CM017707">
    <property type="protein sequence ID" value="TYG61795.1"/>
    <property type="molecule type" value="Genomic_DNA"/>
</dbReference>
<evidence type="ECO:0000313" key="3">
    <source>
        <dbReference type="Proteomes" id="UP000323506"/>
    </source>
</evidence>
<evidence type="ECO:0000313" key="2">
    <source>
        <dbReference type="EMBL" id="TYG61795.1"/>
    </source>
</evidence>
<accession>A0A5D2C091</accession>
<name>A0A5D2C091_GOSDA</name>
<dbReference type="AlphaFoldDB" id="A0A5D2C091"/>
<keyword evidence="3" id="KW-1185">Reference proteome</keyword>
<dbReference type="InterPro" id="IPR025836">
    <property type="entry name" value="Zn_knuckle_CX2CX4HX4C"/>
</dbReference>
<feature type="domain" description="Zinc knuckle CX2CX4HX4C" evidence="1">
    <location>
        <begin position="6"/>
        <end position="52"/>
    </location>
</feature>
<organism evidence="2 3">
    <name type="scientific">Gossypium darwinii</name>
    <name type="common">Darwin's cotton</name>
    <name type="synonym">Gossypium barbadense var. darwinii</name>
    <dbReference type="NCBI Taxonomy" id="34276"/>
    <lineage>
        <taxon>Eukaryota</taxon>
        <taxon>Viridiplantae</taxon>
        <taxon>Streptophyta</taxon>
        <taxon>Embryophyta</taxon>
        <taxon>Tracheophyta</taxon>
        <taxon>Spermatophyta</taxon>
        <taxon>Magnoliopsida</taxon>
        <taxon>eudicotyledons</taxon>
        <taxon>Gunneridae</taxon>
        <taxon>Pentapetalae</taxon>
        <taxon>rosids</taxon>
        <taxon>malvids</taxon>
        <taxon>Malvales</taxon>
        <taxon>Malvaceae</taxon>
        <taxon>Malvoideae</taxon>
        <taxon>Gossypium</taxon>
    </lineage>
</organism>